<evidence type="ECO:0000313" key="3">
    <source>
        <dbReference type="RefSeq" id="XP_024935767.1"/>
    </source>
</evidence>
<dbReference type="AlphaFoldDB" id="A0AAJ7VWV5"/>
<dbReference type="RefSeq" id="XP_024935767.1">
    <property type="nucleotide sequence ID" value="XM_025079999.1"/>
</dbReference>
<evidence type="ECO:0000313" key="2">
    <source>
        <dbReference type="Proteomes" id="UP000694920"/>
    </source>
</evidence>
<keyword evidence="1" id="KW-0472">Membrane</keyword>
<organism evidence="2 3">
    <name type="scientific">Cephus cinctus</name>
    <name type="common">Wheat stem sawfly</name>
    <dbReference type="NCBI Taxonomy" id="211228"/>
    <lineage>
        <taxon>Eukaryota</taxon>
        <taxon>Metazoa</taxon>
        <taxon>Ecdysozoa</taxon>
        <taxon>Arthropoda</taxon>
        <taxon>Hexapoda</taxon>
        <taxon>Insecta</taxon>
        <taxon>Pterygota</taxon>
        <taxon>Neoptera</taxon>
        <taxon>Endopterygota</taxon>
        <taxon>Hymenoptera</taxon>
        <taxon>Cephoidea</taxon>
        <taxon>Cephidae</taxon>
        <taxon>Cephus</taxon>
    </lineage>
</organism>
<proteinExistence type="predicted"/>
<name>A0AAJ7VWV5_CEPCN</name>
<evidence type="ECO:0000256" key="1">
    <source>
        <dbReference type="SAM" id="Phobius"/>
    </source>
</evidence>
<reference evidence="3" key="1">
    <citation type="submission" date="2025-08" db="UniProtKB">
        <authorList>
            <consortium name="RefSeq"/>
        </authorList>
    </citation>
    <scope>IDENTIFICATION</scope>
</reference>
<keyword evidence="2" id="KW-1185">Reference proteome</keyword>
<keyword evidence="1" id="KW-0812">Transmembrane</keyword>
<dbReference type="KEGG" id="ccin:112493653"/>
<feature type="transmembrane region" description="Helical" evidence="1">
    <location>
        <begin position="38"/>
        <end position="56"/>
    </location>
</feature>
<keyword evidence="1" id="KW-1133">Transmembrane helix</keyword>
<dbReference type="Proteomes" id="UP000694920">
    <property type="component" value="Unplaced"/>
</dbReference>
<gene>
    <name evidence="3" type="primary">LOC112493653</name>
</gene>
<sequence length="110" mass="13347">MTVTPCQAIRFLYVFYKEKMFNDRRRTEYARKLRMQKIILLGITGVLAYEIINSYLNFHNQVSQYTQSIAYREAQEASKEYSMKLMKRNQQLLSREEKELNNKNRYQDTD</sequence>
<dbReference type="GeneID" id="112493653"/>
<protein>
    <submittedName>
        <fullName evidence="3">Uncharacterized protein LOC112493653</fullName>
    </submittedName>
</protein>
<accession>A0AAJ7VWV5</accession>